<keyword evidence="1" id="KW-0472">Membrane</keyword>
<keyword evidence="1" id="KW-1133">Transmembrane helix</keyword>
<dbReference type="SUPFAM" id="SSF101386">
    <property type="entry name" value="all-alpha NTP pyrophosphatases"/>
    <property type="match status" value="1"/>
</dbReference>
<reference evidence="2" key="1">
    <citation type="journal article" date="2014" name="Front. Microbiol.">
        <title>High frequency of phylogenetically diverse reductive dehalogenase-homologous genes in deep subseafloor sedimentary metagenomes.</title>
        <authorList>
            <person name="Kawai M."/>
            <person name="Futagami T."/>
            <person name="Toyoda A."/>
            <person name="Takaki Y."/>
            <person name="Nishi S."/>
            <person name="Hori S."/>
            <person name="Arai W."/>
            <person name="Tsubouchi T."/>
            <person name="Morono Y."/>
            <person name="Uchiyama I."/>
            <person name="Ito T."/>
            <person name="Fujiyama A."/>
            <person name="Inagaki F."/>
            <person name="Takami H."/>
        </authorList>
    </citation>
    <scope>NUCLEOTIDE SEQUENCE</scope>
    <source>
        <strain evidence="2">Expedition CK06-06</strain>
    </source>
</reference>
<keyword evidence="1" id="KW-0812">Transmembrane</keyword>
<proteinExistence type="predicted"/>
<feature type="transmembrane region" description="Helical" evidence="1">
    <location>
        <begin position="46"/>
        <end position="64"/>
    </location>
</feature>
<evidence type="ECO:0000313" key="2">
    <source>
        <dbReference type="EMBL" id="GAG82242.1"/>
    </source>
</evidence>
<organism evidence="2">
    <name type="scientific">marine sediment metagenome</name>
    <dbReference type="NCBI Taxonomy" id="412755"/>
    <lineage>
        <taxon>unclassified sequences</taxon>
        <taxon>metagenomes</taxon>
        <taxon>ecological metagenomes</taxon>
    </lineage>
</organism>
<comment type="caution">
    <text evidence="2">The sequence shown here is derived from an EMBL/GenBank/DDBJ whole genome shotgun (WGS) entry which is preliminary data.</text>
</comment>
<dbReference type="AlphaFoldDB" id="X1BM18"/>
<name>X1BM18_9ZZZZ</name>
<dbReference type="EMBL" id="BART01011219">
    <property type="protein sequence ID" value="GAG82242.1"/>
    <property type="molecule type" value="Genomic_DNA"/>
</dbReference>
<dbReference type="InterPro" id="IPR021130">
    <property type="entry name" value="PRib-ATP_PPHydrolase-like"/>
</dbReference>
<evidence type="ECO:0000256" key="1">
    <source>
        <dbReference type="SAM" id="Phobius"/>
    </source>
</evidence>
<accession>X1BM18</accession>
<sequence>MKIARLDLDEYTREDQFYKVREEFDEVVEAFSEKSDEDLVEELWDLIQAAFGLLFMILPSLKLFKASYTKHQCKIRTRNEEGRIKISENVDL</sequence>
<dbReference type="Pfam" id="PF01503">
    <property type="entry name" value="PRA-PH"/>
    <property type="match status" value="1"/>
</dbReference>
<protein>
    <submittedName>
        <fullName evidence="2">Uncharacterized protein</fullName>
    </submittedName>
</protein>
<dbReference type="Gene3D" id="1.10.287.1080">
    <property type="entry name" value="MazG-like"/>
    <property type="match status" value="1"/>
</dbReference>
<gene>
    <name evidence="2" type="ORF">S01H4_23999</name>
</gene>